<sequence length="528" mass="55310">MPIQSQVKKNLYKDSVALMLICQQVIARTGVKRTTLLMGTRGNKDILAQANLLQAEVEAALPSDIMIIVEDDAQDVIEAALREVDVLIEGEDVPKGSQAEAVRPPRSLAMGVSRGDAVNIAQISVPGAYAGAEAIKALRLGLSVFLFSDNVPIEQERAIKQLAAKKGLLVMGPDCGTAILNGVPLGFANVVRRGRIGIVAASGTGLQEVATQIHRLGEGISHAIGTGGRDVYEEIGASTMRQGLDLLAKDAATDVIVIVSKPPAQRVTERIMALASDIRKPVVVLFLGSDAGGHAANGGVYPVGTLEAAAGVAVALARGMSGADVAAGISVETAPPAVDTAKFGATQRYLRALYSGGTFCAETQVIWREAGIRTFSNTALDEDNALADPLQSREHSAIDLGDDVFTVGRPHPMIDSTLRVERLLQEARDPSVAVVVLDVVLGYGSHEDPAGALAPAIVEARRLARQEGRELAIVSFVCGTEDDPQRLSVQRAKLQDAGAMLVTGSTAAARLAAAIAIRLDSARQTRGN</sequence>
<dbReference type="RefSeq" id="WP_150696023.1">
    <property type="nucleotide sequence ID" value="NZ_CABPRZ010000003.1"/>
</dbReference>
<evidence type="ECO:0000313" key="3">
    <source>
        <dbReference type="EMBL" id="VVD81624.1"/>
    </source>
</evidence>
<evidence type="ECO:0000259" key="2">
    <source>
        <dbReference type="Pfam" id="PF02629"/>
    </source>
</evidence>
<evidence type="ECO:0000313" key="4">
    <source>
        <dbReference type="Proteomes" id="UP000414233"/>
    </source>
</evidence>
<dbReference type="GO" id="GO:0005829">
    <property type="term" value="C:cytosol"/>
    <property type="evidence" value="ECO:0007669"/>
    <property type="project" value="TreeGrafter"/>
</dbReference>
<dbReference type="Pfam" id="PF02629">
    <property type="entry name" value="CoA_binding"/>
    <property type="match status" value="1"/>
</dbReference>
<proteinExistence type="predicted"/>
<dbReference type="NCBIfam" id="NF004760">
    <property type="entry name" value="PRK06091.1"/>
    <property type="match status" value="1"/>
</dbReference>
<dbReference type="InterPro" id="IPR005811">
    <property type="entry name" value="SUCC_ACL_C"/>
</dbReference>
<dbReference type="Gene3D" id="3.40.50.720">
    <property type="entry name" value="NAD(P)-binding Rossmann-like Domain"/>
    <property type="match status" value="1"/>
</dbReference>
<dbReference type="InterPro" id="IPR016102">
    <property type="entry name" value="Succinyl-CoA_synth-like"/>
</dbReference>
<dbReference type="PANTHER" id="PTHR11117">
    <property type="entry name" value="SUCCINYL-COA LIGASE SUBUNIT ALPHA"/>
    <property type="match status" value="1"/>
</dbReference>
<dbReference type="PANTHER" id="PTHR11117:SF24">
    <property type="entry name" value="PROTEIN FDRA"/>
    <property type="match status" value="1"/>
</dbReference>
<dbReference type="OrthoDB" id="5580580at2"/>
<dbReference type="EC" id="6.2.1.5" evidence="3"/>
<name>A0A5E4T587_9BURK</name>
<dbReference type="GO" id="GO:0006099">
    <property type="term" value="P:tricarboxylic acid cycle"/>
    <property type="evidence" value="ECO:0007669"/>
    <property type="project" value="TreeGrafter"/>
</dbReference>
<evidence type="ECO:0000259" key="1">
    <source>
        <dbReference type="Pfam" id="PF00549"/>
    </source>
</evidence>
<dbReference type="AlphaFoldDB" id="A0A5E4T587"/>
<feature type="domain" description="CoA-binding" evidence="2">
    <location>
        <begin position="194"/>
        <end position="287"/>
    </location>
</feature>
<reference evidence="3 4" key="1">
    <citation type="submission" date="2019-08" db="EMBL/GenBank/DDBJ databases">
        <authorList>
            <person name="Peeters C."/>
        </authorList>
    </citation>
    <scope>NUCLEOTIDE SEQUENCE [LARGE SCALE GENOMIC DNA]</scope>
    <source>
        <strain evidence="3 4">LMG 30175</strain>
    </source>
</reference>
<dbReference type="Pfam" id="PF00549">
    <property type="entry name" value="Ligase_CoA"/>
    <property type="match status" value="1"/>
</dbReference>
<accession>A0A5E4T587</accession>
<gene>
    <name evidence="3" type="primary">sucD</name>
    <name evidence="3" type="ORF">PTE30175_01094</name>
</gene>
<keyword evidence="4" id="KW-1185">Reference proteome</keyword>
<dbReference type="GO" id="GO:0009361">
    <property type="term" value="C:succinate-CoA ligase complex (ADP-forming)"/>
    <property type="evidence" value="ECO:0007669"/>
    <property type="project" value="TreeGrafter"/>
</dbReference>
<dbReference type="Gene3D" id="3.40.50.261">
    <property type="entry name" value="Succinyl-CoA synthetase domains"/>
    <property type="match status" value="2"/>
</dbReference>
<dbReference type="GO" id="GO:0004775">
    <property type="term" value="F:succinate-CoA ligase (ADP-forming) activity"/>
    <property type="evidence" value="ECO:0007669"/>
    <property type="project" value="UniProtKB-EC"/>
</dbReference>
<dbReference type="GO" id="GO:0004776">
    <property type="term" value="F:succinate-CoA ligase (GDP-forming) activity"/>
    <property type="evidence" value="ECO:0007669"/>
    <property type="project" value="TreeGrafter"/>
</dbReference>
<protein>
    <submittedName>
        <fullName evidence="3">Succinate--CoA ligase [ADP-forming] subunit alpha</fullName>
        <ecNumber evidence="3">6.2.1.5</ecNumber>
    </submittedName>
</protein>
<dbReference type="EMBL" id="CABPRZ010000003">
    <property type="protein sequence ID" value="VVD81624.1"/>
    <property type="molecule type" value="Genomic_DNA"/>
</dbReference>
<dbReference type="SUPFAM" id="SSF52210">
    <property type="entry name" value="Succinyl-CoA synthetase domains"/>
    <property type="match status" value="2"/>
</dbReference>
<keyword evidence="3" id="KW-0436">Ligase</keyword>
<organism evidence="3 4">
    <name type="scientific">Pandoraea terrae</name>
    <dbReference type="NCBI Taxonomy" id="1537710"/>
    <lineage>
        <taxon>Bacteria</taxon>
        <taxon>Pseudomonadati</taxon>
        <taxon>Pseudomonadota</taxon>
        <taxon>Betaproteobacteria</taxon>
        <taxon>Burkholderiales</taxon>
        <taxon>Burkholderiaceae</taxon>
        <taxon>Pandoraea</taxon>
    </lineage>
</organism>
<dbReference type="InterPro" id="IPR003781">
    <property type="entry name" value="CoA-bd"/>
</dbReference>
<dbReference type="Proteomes" id="UP000414233">
    <property type="component" value="Unassembled WGS sequence"/>
</dbReference>
<feature type="domain" description="ATP-citrate synthase/succinyl-CoA ligase C-terminal" evidence="1">
    <location>
        <begin position="353"/>
        <end position="514"/>
    </location>
</feature>